<keyword evidence="2" id="KW-0288">FMN</keyword>
<dbReference type="PANTHER" id="PTHR23026">
    <property type="entry name" value="NADPH NITROREDUCTASE"/>
    <property type="match status" value="1"/>
</dbReference>
<dbReference type="Pfam" id="PF00881">
    <property type="entry name" value="Nitroreductase"/>
    <property type="match status" value="1"/>
</dbReference>
<dbReference type="EMBL" id="JAOCDZ010000001">
    <property type="protein sequence ID" value="MDH0734485.1"/>
    <property type="molecule type" value="Genomic_DNA"/>
</dbReference>
<keyword evidence="3" id="KW-0560">Oxidoreductase</keyword>
<feature type="compositionally biased region" description="Polar residues" evidence="4">
    <location>
        <begin position="1"/>
        <end position="11"/>
    </location>
</feature>
<evidence type="ECO:0000256" key="2">
    <source>
        <dbReference type="ARBA" id="ARBA00022643"/>
    </source>
</evidence>
<dbReference type="Proteomes" id="UP001161094">
    <property type="component" value="Unassembled WGS sequence"/>
</dbReference>
<protein>
    <submittedName>
        <fullName evidence="6">Nitroreductase</fullName>
    </submittedName>
</protein>
<dbReference type="GO" id="GO:0016491">
    <property type="term" value="F:oxidoreductase activity"/>
    <property type="evidence" value="ECO:0007669"/>
    <property type="project" value="UniProtKB-KW"/>
</dbReference>
<dbReference type="InterPro" id="IPR050627">
    <property type="entry name" value="Nitroreductase/BluB"/>
</dbReference>
<evidence type="ECO:0000256" key="1">
    <source>
        <dbReference type="ARBA" id="ARBA00022630"/>
    </source>
</evidence>
<dbReference type="PANTHER" id="PTHR23026:SF90">
    <property type="entry name" value="IODOTYROSINE DEIODINASE 1"/>
    <property type="match status" value="1"/>
</dbReference>
<name>A0AA42ITM7_9BURK</name>
<dbReference type="Gene3D" id="3.40.109.10">
    <property type="entry name" value="NADH Oxidase"/>
    <property type="match status" value="1"/>
</dbReference>
<evidence type="ECO:0000259" key="5">
    <source>
        <dbReference type="Pfam" id="PF00881"/>
    </source>
</evidence>
<evidence type="ECO:0000256" key="3">
    <source>
        <dbReference type="ARBA" id="ARBA00023002"/>
    </source>
</evidence>
<comment type="caution">
    <text evidence="6">The sequence shown here is derived from an EMBL/GenBank/DDBJ whole genome shotgun (WGS) entry which is preliminary data.</text>
</comment>
<evidence type="ECO:0000256" key="4">
    <source>
        <dbReference type="SAM" id="MobiDB-lite"/>
    </source>
</evidence>
<evidence type="ECO:0000313" key="6">
    <source>
        <dbReference type="EMBL" id="MDH0734485.1"/>
    </source>
</evidence>
<gene>
    <name evidence="6" type="ORF">N5D93_01610</name>
</gene>
<dbReference type="SUPFAM" id="SSF55469">
    <property type="entry name" value="FMN-dependent nitroreductase-like"/>
    <property type="match status" value="1"/>
</dbReference>
<keyword evidence="1" id="KW-0285">Flavoprotein</keyword>
<reference evidence="6" key="1">
    <citation type="submission" date="2022-09" db="EMBL/GenBank/DDBJ databases">
        <title>Intensive care unit water sources are persistently colonized with multi-drug resistant bacteria and are the site of extensive horizontal gene transfer of antibiotic resistance genes.</title>
        <authorList>
            <person name="Diorio-Toth L."/>
        </authorList>
    </citation>
    <scope>NUCLEOTIDE SEQUENCE</scope>
    <source>
        <strain evidence="6">GD03843</strain>
    </source>
</reference>
<feature type="region of interest" description="Disordered" evidence="4">
    <location>
        <begin position="1"/>
        <end position="40"/>
    </location>
</feature>
<feature type="domain" description="Nitroreductase" evidence="5">
    <location>
        <begin position="53"/>
        <end position="242"/>
    </location>
</feature>
<accession>A0AA42ITM7</accession>
<evidence type="ECO:0000313" key="7">
    <source>
        <dbReference type="Proteomes" id="UP001161094"/>
    </source>
</evidence>
<feature type="compositionally biased region" description="Low complexity" evidence="4">
    <location>
        <begin position="30"/>
        <end position="40"/>
    </location>
</feature>
<organism evidence="6 7">
    <name type="scientific">Achromobacter spanius</name>
    <dbReference type="NCBI Taxonomy" id="217203"/>
    <lineage>
        <taxon>Bacteria</taxon>
        <taxon>Pseudomonadati</taxon>
        <taxon>Pseudomonadota</taxon>
        <taxon>Betaproteobacteria</taxon>
        <taxon>Burkholderiales</taxon>
        <taxon>Alcaligenaceae</taxon>
        <taxon>Achromobacter</taxon>
    </lineage>
</organism>
<proteinExistence type="predicted"/>
<dbReference type="RefSeq" id="WP_279993576.1">
    <property type="nucleotide sequence ID" value="NZ_JAOCDZ010000001.1"/>
</dbReference>
<sequence>MTTHAAQSQQVPEDEAGNPDAIPDSPSVLNPDTNADASADANPDAALQALLLARHSCRAFLPAPVPRNVIERILTLAQRTASWCNCQPWQVAITESTGTERLRAALQARAQAADAGPGFTPDFPFPREYRNEYLARRRESGFQLYGAVGVARGDREAYRRQEMRNFQLFDAPHVAIITTDEALGEYGAMDCGGYVANFLLAAQANGVATVAQASLAMYPEVLREVLGIGPDRRVVCGISFGYADAAHPANSYRTRRAELPEIVSWVSG</sequence>
<dbReference type="InterPro" id="IPR000415">
    <property type="entry name" value="Nitroreductase-like"/>
</dbReference>
<dbReference type="CDD" id="cd02136">
    <property type="entry name" value="PnbA_NfnB-like"/>
    <property type="match status" value="1"/>
</dbReference>
<dbReference type="AlphaFoldDB" id="A0AA42ITM7"/>
<dbReference type="InterPro" id="IPR029479">
    <property type="entry name" value="Nitroreductase"/>
</dbReference>